<feature type="transmembrane region" description="Helical" evidence="8">
    <location>
        <begin position="67"/>
        <end position="87"/>
    </location>
</feature>
<dbReference type="EMBL" id="JAXOVC010000005">
    <property type="protein sequence ID" value="KAK4501079.1"/>
    <property type="molecule type" value="Genomic_DNA"/>
</dbReference>
<dbReference type="PRINTS" id="PR00171">
    <property type="entry name" value="SUGRTRNSPORT"/>
</dbReference>
<dbReference type="PANTHER" id="PTHR48022:SF17">
    <property type="entry name" value="HEXOSE TRANSPORTER"/>
    <property type="match status" value="1"/>
</dbReference>
<dbReference type="InterPro" id="IPR020846">
    <property type="entry name" value="MFS_dom"/>
</dbReference>
<dbReference type="PROSITE" id="PS00217">
    <property type="entry name" value="SUGAR_TRANSPORT_2"/>
    <property type="match status" value="1"/>
</dbReference>
<feature type="transmembrane region" description="Helical" evidence="8">
    <location>
        <begin position="21"/>
        <end position="47"/>
    </location>
</feature>
<comment type="similarity">
    <text evidence="2 7">Belongs to the major facilitator superfamily. Sugar transporter (TC 2.A.1.1) family.</text>
</comment>
<dbReference type="SUPFAM" id="SSF103473">
    <property type="entry name" value="MFS general substrate transporter"/>
    <property type="match status" value="1"/>
</dbReference>
<evidence type="ECO:0000313" key="10">
    <source>
        <dbReference type="EMBL" id="KAK4501079.1"/>
    </source>
</evidence>
<keyword evidence="6 8" id="KW-0472">Membrane</keyword>
<evidence type="ECO:0000313" key="11">
    <source>
        <dbReference type="Proteomes" id="UP001305779"/>
    </source>
</evidence>
<keyword evidence="11" id="KW-1185">Reference proteome</keyword>
<protein>
    <recommendedName>
        <fullName evidence="9">Major facilitator superfamily (MFS) profile domain-containing protein</fullName>
    </recommendedName>
</protein>
<sequence length="532" mass="58108">MGLALQKPADEPGKAWPAICIGLFVSFGGVLFGYDTGTISGILAMPYWIQEFKTGDNEGITPAQDSLIVSILSAGTFFGALFAAPAADLLGRKIGLIASAGIVFNLGVILQTAATAQPMFIAGRFFAGLGVGLISAMVPLYQSETAPKWIRGAVVGAYQWAITIGLFLAAIVNYTTGDRMDSGSYRIPIAVQFAWSIIICVGLLFLPETPRFLIKQDKHEKAALALAKLRRLPPDHEALVAELSEIQANHAYEMSLSKTTYLDCVKGTVGKRLLTGCLLQGLQQLTGVNFIFYYGTQYFTNAGFESGGFTIQVITNCVNVVSTVPGLYLVEKMGRRNLLLMGAIGMAVCQYIVAITGTVAGVENLAAQRAAISFVCIYIFFFASSWGPVAWVVTGEMFPLQVRAKCLSLTTATNWLLNWAIAYATPYMVNAEYANLQSKVFFLWGSFCFICIAFVWAMIYETKGLSLEEVDELFGVCSKAWESKKFRPQVRFRDVEDVREGEGRKLSLVEAKEAVQRKRSVTHIEEEPGKVE</sequence>
<dbReference type="PANTHER" id="PTHR48022">
    <property type="entry name" value="PLASTIDIC GLUCOSE TRANSPORTER 4"/>
    <property type="match status" value="1"/>
</dbReference>
<evidence type="ECO:0000256" key="8">
    <source>
        <dbReference type="SAM" id="Phobius"/>
    </source>
</evidence>
<dbReference type="PROSITE" id="PS50850">
    <property type="entry name" value="MFS"/>
    <property type="match status" value="1"/>
</dbReference>
<evidence type="ECO:0000256" key="2">
    <source>
        <dbReference type="ARBA" id="ARBA00010992"/>
    </source>
</evidence>
<dbReference type="InterPro" id="IPR005829">
    <property type="entry name" value="Sugar_transporter_CS"/>
</dbReference>
<keyword evidence="4 8" id="KW-0812">Transmembrane</keyword>
<dbReference type="Proteomes" id="UP001305779">
    <property type="component" value="Unassembled WGS sequence"/>
</dbReference>
<feature type="transmembrane region" description="Helical" evidence="8">
    <location>
        <begin position="338"/>
        <end position="359"/>
    </location>
</feature>
<keyword evidence="5 8" id="KW-1133">Transmembrane helix</keyword>
<feature type="transmembrane region" description="Helical" evidence="8">
    <location>
        <begin position="94"/>
        <end position="114"/>
    </location>
</feature>
<dbReference type="PROSITE" id="PS00216">
    <property type="entry name" value="SUGAR_TRANSPORT_1"/>
    <property type="match status" value="2"/>
</dbReference>
<feature type="domain" description="Major facilitator superfamily (MFS) profile" evidence="9">
    <location>
        <begin position="21"/>
        <end position="463"/>
    </location>
</feature>
<gene>
    <name evidence="10" type="ORF">PRZ48_006885</name>
</gene>
<dbReference type="CDD" id="cd17356">
    <property type="entry name" value="MFS_HXT"/>
    <property type="match status" value="1"/>
</dbReference>
<evidence type="ECO:0000256" key="7">
    <source>
        <dbReference type="RuleBase" id="RU003346"/>
    </source>
</evidence>
<organism evidence="10 11">
    <name type="scientific">Zasmidium cellare</name>
    <name type="common">Wine cellar mold</name>
    <name type="synonym">Racodium cellare</name>
    <dbReference type="NCBI Taxonomy" id="395010"/>
    <lineage>
        <taxon>Eukaryota</taxon>
        <taxon>Fungi</taxon>
        <taxon>Dikarya</taxon>
        <taxon>Ascomycota</taxon>
        <taxon>Pezizomycotina</taxon>
        <taxon>Dothideomycetes</taxon>
        <taxon>Dothideomycetidae</taxon>
        <taxon>Mycosphaerellales</taxon>
        <taxon>Mycosphaerellaceae</taxon>
        <taxon>Zasmidium</taxon>
    </lineage>
</organism>
<evidence type="ECO:0000256" key="1">
    <source>
        <dbReference type="ARBA" id="ARBA00004141"/>
    </source>
</evidence>
<dbReference type="NCBIfam" id="TIGR00879">
    <property type="entry name" value="SP"/>
    <property type="match status" value="1"/>
</dbReference>
<comment type="caution">
    <text evidence="10">The sequence shown here is derived from an EMBL/GenBank/DDBJ whole genome shotgun (WGS) entry which is preliminary data.</text>
</comment>
<name>A0ABR0EHT6_ZASCE</name>
<dbReference type="InterPro" id="IPR003663">
    <property type="entry name" value="Sugar/inositol_transpt"/>
</dbReference>
<evidence type="ECO:0000256" key="6">
    <source>
        <dbReference type="ARBA" id="ARBA00023136"/>
    </source>
</evidence>
<evidence type="ECO:0000256" key="4">
    <source>
        <dbReference type="ARBA" id="ARBA00022692"/>
    </source>
</evidence>
<evidence type="ECO:0000259" key="9">
    <source>
        <dbReference type="PROSITE" id="PS50850"/>
    </source>
</evidence>
<proteinExistence type="inferred from homology"/>
<feature type="transmembrane region" description="Helical" evidence="8">
    <location>
        <begin position="153"/>
        <end position="175"/>
    </location>
</feature>
<feature type="transmembrane region" description="Helical" evidence="8">
    <location>
        <begin position="441"/>
        <end position="460"/>
    </location>
</feature>
<reference evidence="10 11" key="1">
    <citation type="journal article" date="2023" name="G3 (Bethesda)">
        <title>A chromosome-level genome assembly of Zasmidium syzygii isolated from banana leaves.</title>
        <authorList>
            <person name="van Westerhoven A.C."/>
            <person name="Mehrabi R."/>
            <person name="Talebi R."/>
            <person name="Steentjes M.B.F."/>
            <person name="Corcolon B."/>
            <person name="Chong P.A."/>
            <person name="Kema G.H.J."/>
            <person name="Seidl M.F."/>
        </authorList>
    </citation>
    <scope>NUCLEOTIDE SEQUENCE [LARGE SCALE GENOMIC DNA]</scope>
    <source>
        <strain evidence="10 11">P124</strain>
    </source>
</reference>
<accession>A0ABR0EHT6</accession>
<feature type="transmembrane region" description="Helical" evidence="8">
    <location>
        <begin position="120"/>
        <end position="141"/>
    </location>
</feature>
<dbReference type="Pfam" id="PF00083">
    <property type="entry name" value="Sugar_tr"/>
    <property type="match status" value="1"/>
</dbReference>
<comment type="subcellular location">
    <subcellularLocation>
        <location evidence="1">Membrane</location>
        <topology evidence="1">Multi-pass membrane protein</topology>
    </subcellularLocation>
</comment>
<dbReference type="InterPro" id="IPR005828">
    <property type="entry name" value="MFS_sugar_transport-like"/>
</dbReference>
<feature type="transmembrane region" description="Helical" evidence="8">
    <location>
        <begin position="406"/>
        <end position="429"/>
    </location>
</feature>
<dbReference type="InterPro" id="IPR036259">
    <property type="entry name" value="MFS_trans_sf"/>
</dbReference>
<keyword evidence="3 7" id="KW-0813">Transport</keyword>
<dbReference type="Gene3D" id="1.20.1250.20">
    <property type="entry name" value="MFS general substrate transporter like domains"/>
    <property type="match status" value="1"/>
</dbReference>
<evidence type="ECO:0000256" key="5">
    <source>
        <dbReference type="ARBA" id="ARBA00022989"/>
    </source>
</evidence>
<evidence type="ECO:0000256" key="3">
    <source>
        <dbReference type="ARBA" id="ARBA00022448"/>
    </source>
</evidence>
<feature type="transmembrane region" description="Helical" evidence="8">
    <location>
        <begin position="371"/>
        <end position="394"/>
    </location>
</feature>
<feature type="transmembrane region" description="Helical" evidence="8">
    <location>
        <begin position="187"/>
        <end position="206"/>
    </location>
</feature>
<dbReference type="InterPro" id="IPR050360">
    <property type="entry name" value="MFS_Sugar_Transporters"/>
</dbReference>